<dbReference type="RefSeq" id="WP_307153446.1">
    <property type="nucleotide sequence ID" value="NZ_JAUSUK010000001.1"/>
</dbReference>
<evidence type="ECO:0000313" key="6">
    <source>
        <dbReference type="EMBL" id="MDQ0325229.1"/>
    </source>
</evidence>
<dbReference type="SUPFAM" id="SSF48498">
    <property type="entry name" value="Tetracyclin repressor-like, C-terminal domain"/>
    <property type="match status" value="1"/>
</dbReference>
<evidence type="ECO:0000256" key="3">
    <source>
        <dbReference type="ARBA" id="ARBA00023163"/>
    </source>
</evidence>
<dbReference type="InterPro" id="IPR050109">
    <property type="entry name" value="HTH-type_TetR-like_transc_reg"/>
</dbReference>
<name>A0ABU0C3Z3_9BRAD</name>
<dbReference type="InterPro" id="IPR036271">
    <property type="entry name" value="Tet_transcr_reg_TetR-rel_C_sf"/>
</dbReference>
<evidence type="ECO:0000256" key="4">
    <source>
        <dbReference type="PROSITE-ProRule" id="PRU00335"/>
    </source>
</evidence>
<dbReference type="SUPFAM" id="SSF46689">
    <property type="entry name" value="Homeodomain-like"/>
    <property type="match status" value="1"/>
</dbReference>
<accession>A0ABU0C3Z3</accession>
<feature type="domain" description="HTH tetR-type" evidence="5">
    <location>
        <begin position="11"/>
        <end position="70"/>
    </location>
</feature>
<dbReference type="Gene3D" id="1.10.357.10">
    <property type="entry name" value="Tetracycline Repressor, domain 2"/>
    <property type="match status" value="1"/>
</dbReference>
<dbReference type="Pfam" id="PF00440">
    <property type="entry name" value="TetR_N"/>
    <property type="match status" value="1"/>
</dbReference>
<evidence type="ECO:0000259" key="5">
    <source>
        <dbReference type="PROSITE" id="PS50977"/>
    </source>
</evidence>
<dbReference type="Proteomes" id="UP001230253">
    <property type="component" value="Unassembled WGS sequence"/>
</dbReference>
<dbReference type="EMBL" id="JAUSUK010000001">
    <property type="protein sequence ID" value="MDQ0325229.1"/>
    <property type="molecule type" value="Genomic_DNA"/>
</dbReference>
<evidence type="ECO:0000313" key="7">
    <source>
        <dbReference type="Proteomes" id="UP001230253"/>
    </source>
</evidence>
<keyword evidence="3" id="KW-0804">Transcription</keyword>
<sequence length="187" mass="20369">MSESGLRADAERNRQRILVAAEALFLERGASVSLDEVAKRAKVGAGTLYRRFPTREALLAATSNERFTSVAEASRARDADHGPEEALRHFLEELALNTSVYRSLAASLGTVIQHGTPGCNAITEEGHRLLRRAKEAGIVREDASFDDIICVVSAISIAVEKETAPAPRVAHLVDLLFNGMRAHLQIR</sequence>
<dbReference type="PROSITE" id="PS50977">
    <property type="entry name" value="HTH_TETR_2"/>
    <property type="match status" value="1"/>
</dbReference>
<dbReference type="Pfam" id="PF21597">
    <property type="entry name" value="TetR_C_43"/>
    <property type="match status" value="1"/>
</dbReference>
<keyword evidence="2 4" id="KW-0238">DNA-binding</keyword>
<reference evidence="6 7" key="1">
    <citation type="submission" date="2023-07" db="EMBL/GenBank/DDBJ databases">
        <title>Genomic Encyclopedia of Type Strains, Phase IV (KMG-IV): sequencing the most valuable type-strain genomes for metagenomic binning, comparative biology and taxonomic classification.</title>
        <authorList>
            <person name="Goeker M."/>
        </authorList>
    </citation>
    <scope>NUCLEOTIDE SEQUENCE [LARGE SCALE GENOMIC DNA]</scope>
    <source>
        <strain evidence="6 7">DSM 11549</strain>
    </source>
</reference>
<dbReference type="InterPro" id="IPR049445">
    <property type="entry name" value="TetR_SbtR-like_C"/>
</dbReference>
<feature type="DNA-binding region" description="H-T-H motif" evidence="4">
    <location>
        <begin position="33"/>
        <end position="52"/>
    </location>
</feature>
<dbReference type="PRINTS" id="PR00455">
    <property type="entry name" value="HTHTETR"/>
</dbReference>
<dbReference type="InterPro" id="IPR001647">
    <property type="entry name" value="HTH_TetR"/>
</dbReference>
<evidence type="ECO:0000256" key="2">
    <source>
        <dbReference type="ARBA" id="ARBA00023125"/>
    </source>
</evidence>
<gene>
    <name evidence="6" type="ORF">J2R99_001078</name>
</gene>
<evidence type="ECO:0000256" key="1">
    <source>
        <dbReference type="ARBA" id="ARBA00023015"/>
    </source>
</evidence>
<dbReference type="PANTHER" id="PTHR30055:SF234">
    <property type="entry name" value="HTH-TYPE TRANSCRIPTIONAL REGULATOR BETI"/>
    <property type="match status" value="1"/>
</dbReference>
<organism evidence="6 7">
    <name type="scientific">Rhodopseudomonas julia</name>
    <dbReference type="NCBI Taxonomy" id="200617"/>
    <lineage>
        <taxon>Bacteria</taxon>
        <taxon>Pseudomonadati</taxon>
        <taxon>Pseudomonadota</taxon>
        <taxon>Alphaproteobacteria</taxon>
        <taxon>Hyphomicrobiales</taxon>
        <taxon>Nitrobacteraceae</taxon>
        <taxon>Rhodopseudomonas</taxon>
    </lineage>
</organism>
<dbReference type="InterPro" id="IPR009057">
    <property type="entry name" value="Homeodomain-like_sf"/>
</dbReference>
<dbReference type="PANTHER" id="PTHR30055">
    <property type="entry name" value="HTH-TYPE TRANSCRIPTIONAL REGULATOR RUTR"/>
    <property type="match status" value="1"/>
</dbReference>
<proteinExistence type="predicted"/>
<keyword evidence="1" id="KW-0805">Transcription regulation</keyword>
<protein>
    <submittedName>
        <fullName evidence="6">AcrR family transcriptional regulator</fullName>
    </submittedName>
</protein>
<keyword evidence="7" id="KW-1185">Reference proteome</keyword>
<comment type="caution">
    <text evidence="6">The sequence shown here is derived from an EMBL/GenBank/DDBJ whole genome shotgun (WGS) entry which is preliminary data.</text>
</comment>